<accession>A0A917MRA7</accession>
<keyword evidence="1" id="KW-0812">Transmembrane</keyword>
<dbReference type="EMBL" id="BMDC01000001">
    <property type="protein sequence ID" value="GGH58521.1"/>
    <property type="molecule type" value="Genomic_DNA"/>
</dbReference>
<comment type="caution">
    <text evidence="2">The sequence shown here is derived from an EMBL/GenBank/DDBJ whole genome shotgun (WGS) entry which is preliminary data.</text>
</comment>
<protein>
    <submittedName>
        <fullName evidence="2">Uncharacterized protein</fullName>
    </submittedName>
</protein>
<dbReference type="RefSeq" id="WP_188358728.1">
    <property type="nucleotide sequence ID" value="NZ_BMDC01000001.1"/>
</dbReference>
<feature type="transmembrane region" description="Helical" evidence="1">
    <location>
        <begin position="9"/>
        <end position="26"/>
    </location>
</feature>
<feature type="transmembrane region" description="Helical" evidence="1">
    <location>
        <begin position="32"/>
        <end position="54"/>
    </location>
</feature>
<dbReference type="Proteomes" id="UP000600171">
    <property type="component" value="Unassembled WGS sequence"/>
</dbReference>
<gene>
    <name evidence="2" type="ORF">GCM10007359_04810</name>
</gene>
<keyword evidence="1" id="KW-0472">Membrane</keyword>
<evidence type="ECO:0000313" key="2">
    <source>
        <dbReference type="EMBL" id="GGH58521.1"/>
    </source>
</evidence>
<keyword evidence="1" id="KW-1133">Transmembrane helix</keyword>
<dbReference type="AlphaFoldDB" id="A0A917MRA7"/>
<reference evidence="2 3" key="1">
    <citation type="journal article" date="2014" name="Int. J. Syst. Evol. Microbiol.">
        <title>Complete genome sequence of Corynebacterium casei LMG S-19264T (=DSM 44701T), isolated from a smear-ripened cheese.</title>
        <authorList>
            <consortium name="US DOE Joint Genome Institute (JGI-PGF)"/>
            <person name="Walter F."/>
            <person name="Albersmeier A."/>
            <person name="Kalinowski J."/>
            <person name="Ruckert C."/>
        </authorList>
    </citation>
    <scope>NUCLEOTIDE SEQUENCE [LARGE SCALE GENOMIC DNA]</scope>
    <source>
        <strain evidence="2 3">CCM 8669</strain>
    </source>
</reference>
<evidence type="ECO:0000256" key="1">
    <source>
        <dbReference type="SAM" id="Phobius"/>
    </source>
</evidence>
<evidence type="ECO:0000313" key="3">
    <source>
        <dbReference type="Proteomes" id="UP000600171"/>
    </source>
</evidence>
<proteinExistence type="predicted"/>
<sequence>MNNFRPRHLTAVGLSLAWLLISLFFISQGTFVTMWSIFALIALAIGAAALWVLFNDRP</sequence>
<organism evidence="2 3">
    <name type="scientific">Rothia aerolata</name>
    <dbReference type="NCBI Taxonomy" id="1812262"/>
    <lineage>
        <taxon>Bacteria</taxon>
        <taxon>Bacillati</taxon>
        <taxon>Actinomycetota</taxon>
        <taxon>Actinomycetes</taxon>
        <taxon>Micrococcales</taxon>
        <taxon>Micrococcaceae</taxon>
        <taxon>Rothia</taxon>
    </lineage>
</organism>
<name>A0A917MRA7_9MICC</name>
<keyword evidence="3" id="KW-1185">Reference proteome</keyword>